<evidence type="ECO:0000256" key="1">
    <source>
        <dbReference type="ARBA" id="ARBA00000085"/>
    </source>
</evidence>
<dbReference type="RefSeq" id="WP_131258961.1">
    <property type="nucleotide sequence ID" value="NZ_JBHSUS010000001.1"/>
</dbReference>
<dbReference type="PROSITE" id="PS50110">
    <property type="entry name" value="RESPONSE_REGULATORY"/>
    <property type="match status" value="3"/>
</dbReference>
<feature type="modified residue" description="4-aspartylphosphate" evidence="6">
    <location>
        <position position="458"/>
    </location>
</feature>
<dbReference type="EMBL" id="JBHSUS010000001">
    <property type="protein sequence ID" value="MFC6438870.1"/>
    <property type="molecule type" value="Genomic_DNA"/>
</dbReference>
<dbReference type="CDD" id="cd17546">
    <property type="entry name" value="REC_hyHK_CKI1_RcsC-like"/>
    <property type="match status" value="1"/>
</dbReference>
<keyword evidence="5" id="KW-0418">Kinase</keyword>
<dbReference type="PROSITE" id="PS50109">
    <property type="entry name" value="HIS_KIN"/>
    <property type="match status" value="1"/>
</dbReference>
<dbReference type="InterPro" id="IPR036890">
    <property type="entry name" value="HATPase_C_sf"/>
</dbReference>
<evidence type="ECO:0000256" key="3">
    <source>
        <dbReference type="ARBA" id="ARBA00022553"/>
    </source>
</evidence>
<dbReference type="InterPro" id="IPR036097">
    <property type="entry name" value="HisK_dim/P_sf"/>
</dbReference>
<comment type="catalytic activity">
    <reaction evidence="1">
        <text>ATP + protein L-histidine = ADP + protein N-phospho-L-histidine.</text>
        <dbReference type="EC" id="2.7.13.3"/>
    </reaction>
</comment>
<dbReference type="PRINTS" id="PR00344">
    <property type="entry name" value="BCTRLSENSOR"/>
</dbReference>
<keyword evidence="3 6" id="KW-0597">Phosphoprotein</keyword>
<evidence type="ECO:0000256" key="6">
    <source>
        <dbReference type="PROSITE-ProRule" id="PRU00169"/>
    </source>
</evidence>
<dbReference type="InterPro" id="IPR011006">
    <property type="entry name" value="CheY-like_superfamily"/>
</dbReference>
<dbReference type="SMART" id="SM00388">
    <property type="entry name" value="HisKA"/>
    <property type="match status" value="1"/>
</dbReference>
<evidence type="ECO:0000313" key="9">
    <source>
        <dbReference type="EMBL" id="MFC6438870.1"/>
    </source>
</evidence>
<evidence type="ECO:0000259" key="7">
    <source>
        <dbReference type="PROSITE" id="PS50109"/>
    </source>
</evidence>
<feature type="domain" description="Response regulatory" evidence="8">
    <location>
        <begin position="9"/>
        <end position="126"/>
    </location>
</feature>
<protein>
    <recommendedName>
        <fullName evidence="2">histidine kinase</fullName>
        <ecNumber evidence="2">2.7.13.3</ecNumber>
    </recommendedName>
</protein>
<dbReference type="PANTHER" id="PTHR43047:SF72">
    <property type="entry name" value="OSMOSENSING HISTIDINE PROTEIN KINASE SLN1"/>
    <property type="match status" value="1"/>
</dbReference>
<comment type="caution">
    <text evidence="9">The sequence shown here is derived from an EMBL/GenBank/DDBJ whole genome shotgun (WGS) entry which is preliminary data.</text>
</comment>
<keyword evidence="10" id="KW-1185">Reference proteome</keyword>
<feature type="domain" description="Response regulatory" evidence="8">
    <location>
        <begin position="534"/>
        <end position="644"/>
    </location>
</feature>
<keyword evidence="4" id="KW-0808">Transferase</keyword>
<evidence type="ECO:0000259" key="8">
    <source>
        <dbReference type="PROSITE" id="PS50110"/>
    </source>
</evidence>
<dbReference type="SUPFAM" id="SSF47384">
    <property type="entry name" value="Homodimeric domain of signal transducing histidine kinase"/>
    <property type="match status" value="1"/>
</dbReference>
<evidence type="ECO:0000256" key="4">
    <source>
        <dbReference type="ARBA" id="ARBA00022679"/>
    </source>
</evidence>
<dbReference type="Proteomes" id="UP001596364">
    <property type="component" value="Unassembled WGS sequence"/>
</dbReference>
<organism evidence="9 10">
    <name type="scientific">Pseudobowmanella zhangzhouensis</name>
    <dbReference type="NCBI Taxonomy" id="1537679"/>
    <lineage>
        <taxon>Bacteria</taxon>
        <taxon>Pseudomonadati</taxon>
        <taxon>Pseudomonadota</taxon>
        <taxon>Gammaproteobacteria</taxon>
        <taxon>Alteromonadales</taxon>
        <taxon>Alteromonadaceae</taxon>
    </lineage>
</organism>
<proteinExistence type="predicted"/>
<dbReference type="SMART" id="SM00448">
    <property type="entry name" value="REC"/>
    <property type="match status" value="3"/>
</dbReference>
<dbReference type="PANTHER" id="PTHR43047">
    <property type="entry name" value="TWO-COMPONENT HISTIDINE PROTEIN KINASE"/>
    <property type="match status" value="1"/>
</dbReference>
<dbReference type="SUPFAM" id="SSF55874">
    <property type="entry name" value="ATPase domain of HSP90 chaperone/DNA topoisomerase II/histidine kinase"/>
    <property type="match status" value="1"/>
</dbReference>
<gene>
    <name evidence="9" type="ORF">ACFP85_01715</name>
</gene>
<name>A0ABW1XFT5_9ALTE</name>
<feature type="domain" description="Response regulatory" evidence="8">
    <location>
        <begin position="404"/>
        <end position="523"/>
    </location>
</feature>
<dbReference type="Pfam" id="PF00072">
    <property type="entry name" value="Response_reg"/>
    <property type="match status" value="3"/>
</dbReference>
<dbReference type="CDD" id="cd16922">
    <property type="entry name" value="HATPase_EvgS-ArcB-TorS-like"/>
    <property type="match status" value="1"/>
</dbReference>
<feature type="modified residue" description="4-aspartylphosphate" evidence="6">
    <location>
        <position position="583"/>
    </location>
</feature>
<dbReference type="SUPFAM" id="SSF52172">
    <property type="entry name" value="CheY-like"/>
    <property type="match status" value="3"/>
</dbReference>
<feature type="domain" description="Histidine kinase" evidence="7">
    <location>
        <begin position="155"/>
        <end position="375"/>
    </location>
</feature>
<dbReference type="Pfam" id="PF00512">
    <property type="entry name" value="HisKA"/>
    <property type="match status" value="1"/>
</dbReference>
<sequence length="644" mass="71236">MTSQLPRVRILLIEDDEDDYILTRDSLEQLPHWQVEVVWASNAGEGLNQLTHQHFDLCLLDYQLGAHTGIDVLRQINQSDSAPPVVMLTGQADSQVDEAALDAGATDYLLKAEVDSGRFIRSIRYALARRDMQREKLERLRAESENRAKDRFLAHLSHELRTPLTAMLGYTELLLSRAPAAQPQQELHAILRNGRHLLSLLNDVLDLSKIAADKLELNPSPMNLASMLSEVMALTHALALEKNLALNFDCPAPVPQMILVDATRFRQVLINLIGNGIKFTERGSVTLKIRYQPEHTSCPLQLSVQDTGIGIDSAHLDKIFQPFEQVEDAVRKSTQGTGLGLAICAELVQRMGGTLNVTSAIGQGSEFFVSLPIGDIPDNPLHVIDLTGERANWQRPAPLKLEGRVLVVDDMPDLRDMMQAQIRHFGVLADTAANGQQAVELAFAALDNGQPYDVILLDLHMPQMDGYQAIRALRQRVDDIPILALTAATLKGRAEQLHAMGFTDMLAKPMETNQLAGVLQHYLAPASARQSEGNWLLVEDDPDAAEATAAMLEMQGISVDVVHNAEDCKQRAKHHSYARIIVDLGLPDQDGLSLLEELRASDEQVDLVILSGRELSDELIAPLNISLVLQKPLFLEQIQQLSKF</sequence>
<dbReference type="CDD" id="cd00156">
    <property type="entry name" value="REC"/>
    <property type="match status" value="1"/>
</dbReference>
<dbReference type="Gene3D" id="3.40.50.2300">
    <property type="match status" value="3"/>
</dbReference>
<dbReference type="EC" id="2.7.13.3" evidence="2"/>
<reference evidence="10" key="1">
    <citation type="journal article" date="2019" name="Int. J. Syst. Evol. Microbiol.">
        <title>The Global Catalogue of Microorganisms (GCM) 10K type strain sequencing project: providing services to taxonomists for standard genome sequencing and annotation.</title>
        <authorList>
            <consortium name="The Broad Institute Genomics Platform"/>
            <consortium name="The Broad Institute Genome Sequencing Center for Infectious Disease"/>
            <person name="Wu L."/>
            <person name="Ma J."/>
        </authorList>
    </citation>
    <scope>NUCLEOTIDE SEQUENCE [LARGE SCALE GENOMIC DNA]</scope>
    <source>
        <strain evidence="10">CGMCC 1.16031</strain>
    </source>
</reference>
<dbReference type="InterPro" id="IPR003594">
    <property type="entry name" value="HATPase_dom"/>
</dbReference>
<evidence type="ECO:0000256" key="5">
    <source>
        <dbReference type="ARBA" id="ARBA00022777"/>
    </source>
</evidence>
<dbReference type="Gene3D" id="1.10.287.130">
    <property type="match status" value="1"/>
</dbReference>
<feature type="modified residue" description="4-aspartylphosphate" evidence="6">
    <location>
        <position position="61"/>
    </location>
</feature>
<evidence type="ECO:0000313" key="10">
    <source>
        <dbReference type="Proteomes" id="UP001596364"/>
    </source>
</evidence>
<dbReference type="Pfam" id="PF02518">
    <property type="entry name" value="HATPase_c"/>
    <property type="match status" value="1"/>
</dbReference>
<dbReference type="InterPro" id="IPR003661">
    <property type="entry name" value="HisK_dim/P_dom"/>
</dbReference>
<dbReference type="Gene3D" id="3.30.565.10">
    <property type="entry name" value="Histidine kinase-like ATPase, C-terminal domain"/>
    <property type="match status" value="1"/>
</dbReference>
<dbReference type="InterPro" id="IPR001789">
    <property type="entry name" value="Sig_transdc_resp-reg_receiver"/>
</dbReference>
<accession>A0ABW1XFT5</accession>
<dbReference type="CDD" id="cd00082">
    <property type="entry name" value="HisKA"/>
    <property type="match status" value="1"/>
</dbReference>
<dbReference type="InterPro" id="IPR004358">
    <property type="entry name" value="Sig_transdc_His_kin-like_C"/>
</dbReference>
<dbReference type="InterPro" id="IPR005467">
    <property type="entry name" value="His_kinase_dom"/>
</dbReference>
<dbReference type="SMART" id="SM00387">
    <property type="entry name" value="HATPase_c"/>
    <property type="match status" value="1"/>
</dbReference>
<evidence type="ECO:0000256" key="2">
    <source>
        <dbReference type="ARBA" id="ARBA00012438"/>
    </source>
</evidence>